<keyword evidence="1" id="KW-0472">Membrane</keyword>
<protein>
    <submittedName>
        <fullName evidence="2">Uncharacterized protein</fullName>
    </submittedName>
</protein>
<evidence type="ECO:0000313" key="2">
    <source>
        <dbReference type="EMBL" id="MCD3196076.1"/>
    </source>
</evidence>
<keyword evidence="1" id="KW-0812">Transmembrane</keyword>
<dbReference type="AlphaFoldDB" id="A0A9Q3Z0G9"/>
<reference evidence="2" key="1">
    <citation type="submission" date="2020-02" db="EMBL/GenBank/DDBJ databases">
        <authorList>
            <person name="Fillo S."/>
            <person name="Giordani F."/>
            <person name="Tonon E."/>
            <person name="Drigo I."/>
            <person name="Anselmo A."/>
            <person name="Fortunato A."/>
            <person name="Bano L."/>
            <person name="Lista F."/>
        </authorList>
    </citation>
    <scope>NUCLEOTIDE SEQUENCE</scope>
    <source>
        <strain evidence="2">IZSVe-TV_9877_3_12</strain>
    </source>
</reference>
<comment type="caution">
    <text evidence="2">The sequence shown here is derived from an EMBL/GenBank/DDBJ whole genome shotgun (WGS) entry which is preliminary data.</text>
</comment>
<feature type="transmembrane region" description="Helical" evidence="1">
    <location>
        <begin position="22"/>
        <end position="44"/>
    </location>
</feature>
<gene>
    <name evidence="2" type="ORF">G8S53_12480</name>
</gene>
<dbReference type="RefSeq" id="WP_003378776.1">
    <property type="nucleotide sequence ID" value="NZ_JAAMYB010000024.1"/>
</dbReference>
<keyword evidence="1" id="KW-1133">Transmembrane helix</keyword>
<name>A0A9Q3Z0G9_CLOBO</name>
<dbReference type="Proteomes" id="UP000813637">
    <property type="component" value="Unassembled WGS sequence"/>
</dbReference>
<dbReference type="EMBL" id="JAAMYB010000024">
    <property type="protein sequence ID" value="MCD3196076.1"/>
    <property type="molecule type" value="Genomic_DNA"/>
</dbReference>
<evidence type="ECO:0000313" key="3">
    <source>
        <dbReference type="Proteomes" id="UP000813637"/>
    </source>
</evidence>
<reference evidence="2" key="2">
    <citation type="journal article" date="2021" name="Microorganisms">
        <title>Extensive Genome Exploration of Clostridium botulinum Group III Field Strains.</title>
        <authorList>
            <person name="Fillo S."/>
            <person name="Giordani F."/>
            <person name="Tonon E."/>
            <person name="Drigo I."/>
            <person name="Anselmo A."/>
            <person name="Fortunato A."/>
            <person name="Lista F."/>
            <person name="Bano L."/>
        </authorList>
    </citation>
    <scope>NUCLEOTIDE SEQUENCE</scope>
    <source>
        <strain evidence="2">IZSVe-TV_9877_3_12</strain>
    </source>
</reference>
<accession>A0A9Q3Z0G9</accession>
<organism evidence="2 3">
    <name type="scientific">Clostridium botulinum C</name>
    <dbReference type="NCBI Taxonomy" id="36828"/>
    <lineage>
        <taxon>Bacteria</taxon>
        <taxon>Bacillati</taxon>
        <taxon>Bacillota</taxon>
        <taxon>Clostridia</taxon>
        <taxon>Eubacteriales</taxon>
        <taxon>Clostridiaceae</taxon>
        <taxon>Clostridium</taxon>
    </lineage>
</organism>
<proteinExistence type="predicted"/>
<sequence>MGEKIKEFLQLTNEIIKQLEKLAINLISLIGWIAILIFTIKGIFK</sequence>
<evidence type="ECO:0000256" key="1">
    <source>
        <dbReference type="SAM" id="Phobius"/>
    </source>
</evidence>